<evidence type="ECO:0000256" key="1">
    <source>
        <dbReference type="SAM" id="MobiDB-lite"/>
    </source>
</evidence>
<sequence>MSETTPLDAAHAAMQADLDDDAARLGFYERLADGELFLMLTEEARGETLNPEIVELEAEVGEPDRYALVFDREERLAAFAEGPAPYAALPGRVIAAMMAGSGIGLGVNLGTAPSSILIPAGAVDWLAETLGPAPEETEGQVQSLEAPRGLPDRVITGLSAKLGSAAGLCDHALLARARYDDESTGLVLAFIDAVDGSEAALARSAHEAMTFSGAEERLDVAFFTATDPVAERFAKVGLRFDMPKPKPEPVETPKPKAPGSDPSKPPILK</sequence>
<dbReference type="Pfam" id="PF07179">
    <property type="entry name" value="SseB"/>
    <property type="match status" value="1"/>
</dbReference>
<evidence type="ECO:0000313" key="4">
    <source>
        <dbReference type="Proteomes" id="UP000467322"/>
    </source>
</evidence>
<keyword evidence="4" id="KW-1185">Reference proteome</keyword>
<dbReference type="InterPro" id="IPR009839">
    <property type="entry name" value="SseB_N"/>
</dbReference>
<dbReference type="AlphaFoldDB" id="A0A845M619"/>
<feature type="compositionally biased region" description="Basic and acidic residues" evidence="1">
    <location>
        <begin position="241"/>
        <end position="254"/>
    </location>
</feature>
<feature type="domain" description="SseB protein N-terminal" evidence="2">
    <location>
        <begin position="8"/>
        <end position="113"/>
    </location>
</feature>
<name>A0A845M619_9RHOB</name>
<dbReference type="EMBL" id="WTUX01000019">
    <property type="protein sequence ID" value="MZR14479.1"/>
    <property type="molecule type" value="Genomic_DNA"/>
</dbReference>
<dbReference type="Proteomes" id="UP000467322">
    <property type="component" value="Unassembled WGS sequence"/>
</dbReference>
<accession>A0A845M619</accession>
<proteinExistence type="predicted"/>
<dbReference type="RefSeq" id="WP_161352598.1">
    <property type="nucleotide sequence ID" value="NZ_WTUX01000019.1"/>
</dbReference>
<comment type="caution">
    <text evidence="3">The sequence shown here is derived from an EMBL/GenBank/DDBJ whole genome shotgun (WGS) entry which is preliminary data.</text>
</comment>
<protein>
    <submittedName>
        <fullName evidence="3">SseB family protein</fullName>
    </submittedName>
</protein>
<gene>
    <name evidence="3" type="ORF">GQE99_15780</name>
</gene>
<evidence type="ECO:0000259" key="2">
    <source>
        <dbReference type="Pfam" id="PF07179"/>
    </source>
</evidence>
<organism evidence="3 4">
    <name type="scientific">Maritimibacter harenae</name>
    <dbReference type="NCBI Taxonomy" id="2606218"/>
    <lineage>
        <taxon>Bacteria</taxon>
        <taxon>Pseudomonadati</taxon>
        <taxon>Pseudomonadota</taxon>
        <taxon>Alphaproteobacteria</taxon>
        <taxon>Rhodobacterales</taxon>
        <taxon>Roseobacteraceae</taxon>
        <taxon>Maritimibacter</taxon>
    </lineage>
</organism>
<reference evidence="3 4" key="1">
    <citation type="submission" date="2019-12" db="EMBL/GenBank/DDBJ databases">
        <title>Maritimibacter sp. nov. sp. isolated from sea sand.</title>
        <authorList>
            <person name="Kim J."/>
            <person name="Jeong S.E."/>
            <person name="Jung H.S."/>
            <person name="Jeon C.O."/>
        </authorList>
    </citation>
    <scope>NUCLEOTIDE SEQUENCE [LARGE SCALE GENOMIC DNA]</scope>
    <source>
        <strain evidence="3 4">DP07</strain>
    </source>
</reference>
<evidence type="ECO:0000313" key="3">
    <source>
        <dbReference type="EMBL" id="MZR14479.1"/>
    </source>
</evidence>
<feature type="region of interest" description="Disordered" evidence="1">
    <location>
        <begin position="240"/>
        <end position="269"/>
    </location>
</feature>